<dbReference type="KEGG" id="pdo:PSDT_1034"/>
<name>E6K1A0_PARDN</name>
<dbReference type="EMBL" id="AEON01000001">
    <property type="protein sequence ID" value="EFT83581.1"/>
    <property type="molecule type" value="Genomic_DNA"/>
</dbReference>
<dbReference type="GO" id="GO:0005524">
    <property type="term" value="F:ATP binding"/>
    <property type="evidence" value="ECO:0007669"/>
    <property type="project" value="UniProtKB-KW"/>
</dbReference>
<evidence type="ECO:0000313" key="4">
    <source>
        <dbReference type="EMBL" id="EFT83581.1"/>
    </source>
</evidence>
<sequence>MDIKEITLQNIGYRVGPRLLFHDVSFKASAGEVVGLIGPSGCGKTTLLNIIGRLIDPSSGSISFDGRDATRMTDGSRRKLWKNDCAFIYQDYGIIEDETVEFNITLTHQPWKFQVSAKKRENQDKRINEILRMVHLEGRLRDKAAVLSGGEKQRLGIARALWKRAEIIFADEPTASLDAANRGLVTDLLVDHARRGGIVFIATHDDRLMSRCDYCYDVSKSG</sequence>
<evidence type="ECO:0000256" key="2">
    <source>
        <dbReference type="ARBA" id="ARBA00022840"/>
    </source>
</evidence>
<keyword evidence="1" id="KW-0547">Nucleotide-binding</keyword>
<dbReference type="Gene3D" id="3.40.50.300">
    <property type="entry name" value="P-loop containing nucleotide triphosphate hydrolases"/>
    <property type="match status" value="1"/>
</dbReference>
<dbReference type="PANTHER" id="PTHR24220">
    <property type="entry name" value="IMPORT ATP-BINDING PROTEIN"/>
    <property type="match status" value="1"/>
</dbReference>
<dbReference type="InterPro" id="IPR003439">
    <property type="entry name" value="ABC_transporter-like_ATP-bd"/>
</dbReference>
<dbReference type="InterPro" id="IPR017871">
    <property type="entry name" value="ABC_transporter-like_CS"/>
</dbReference>
<dbReference type="AlphaFoldDB" id="E6K1A0"/>
<evidence type="ECO:0000256" key="1">
    <source>
        <dbReference type="ARBA" id="ARBA00022741"/>
    </source>
</evidence>
<dbReference type="InterPro" id="IPR003593">
    <property type="entry name" value="AAA+_ATPase"/>
</dbReference>
<dbReference type="InterPro" id="IPR015854">
    <property type="entry name" value="ABC_transpr_LolD-like"/>
</dbReference>
<comment type="caution">
    <text evidence="4">The sequence shown here is derived from an EMBL/GenBank/DDBJ whole genome shotgun (WGS) entry which is preliminary data.</text>
</comment>
<evidence type="ECO:0000313" key="5">
    <source>
        <dbReference type="Proteomes" id="UP000004946"/>
    </source>
</evidence>
<dbReference type="Proteomes" id="UP000004946">
    <property type="component" value="Chromosome"/>
</dbReference>
<evidence type="ECO:0000259" key="3">
    <source>
        <dbReference type="PROSITE" id="PS50893"/>
    </source>
</evidence>
<accession>E6K1A0</accession>
<feature type="domain" description="ABC transporter" evidence="3">
    <location>
        <begin position="6"/>
        <end position="221"/>
    </location>
</feature>
<keyword evidence="2 4" id="KW-0067">ATP-binding</keyword>
<proteinExistence type="predicted"/>
<dbReference type="PATRIC" id="fig|864564.6.peg.1123"/>
<protein>
    <submittedName>
        <fullName evidence="4">ABC transporter, ATP-binding protein</fullName>
    </submittedName>
</protein>
<dbReference type="eggNOG" id="COG1136">
    <property type="taxonomic scope" value="Bacteria"/>
</dbReference>
<gene>
    <name evidence="4" type="ORF">HMPREF0620_0586</name>
</gene>
<dbReference type="PROSITE" id="PS00211">
    <property type="entry name" value="ABC_TRANSPORTER_1"/>
    <property type="match status" value="1"/>
</dbReference>
<dbReference type="GO" id="GO:0005886">
    <property type="term" value="C:plasma membrane"/>
    <property type="evidence" value="ECO:0007669"/>
    <property type="project" value="TreeGrafter"/>
</dbReference>
<dbReference type="SMART" id="SM00382">
    <property type="entry name" value="AAA"/>
    <property type="match status" value="1"/>
</dbReference>
<dbReference type="SUPFAM" id="SSF52540">
    <property type="entry name" value="P-loop containing nucleoside triphosphate hydrolases"/>
    <property type="match status" value="1"/>
</dbReference>
<reference evidence="4 5" key="1">
    <citation type="submission" date="2010-12" db="EMBL/GenBank/DDBJ databases">
        <authorList>
            <person name="Muzny D."/>
            <person name="Qin X."/>
            <person name="Buhay C."/>
            <person name="Dugan-Rocha S."/>
            <person name="Ding Y."/>
            <person name="Chen G."/>
            <person name="Hawes A."/>
            <person name="Holder M."/>
            <person name="Jhangiani S."/>
            <person name="Johnson A."/>
            <person name="Khan Z."/>
            <person name="Li Z."/>
            <person name="Liu W."/>
            <person name="Liu X."/>
            <person name="Perez L."/>
            <person name="Shen H."/>
            <person name="Wang Q."/>
            <person name="Watt J."/>
            <person name="Xi L."/>
            <person name="Xin Y."/>
            <person name="Zhou J."/>
            <person name="Deng J."/>
            <person name="Jiang H."/>
            <person name="Liu Y."/>
            <person name="Qu J."/>
            <person name="Song X.-Z."/>
            <person name="Zhang L."/>
            <person name="Villasana D."/>
            <person name="Johnson A."/>
            <person name="Liu J."/>
            <person name="Liyanage D."/>
            <person name="Lorensuhewa L."/>
            <person name="Robinson T."/>
            <person name="Song A."/>
            <person name="Song B.-B."/>
            <person name="Dinh H."/>
            <person name="Thornton R."/>
            <person name="Coyle M."/>
            <person name="Francisco L."/>
            <person name="Jackson L."/>
            <person name="Javaid M."/>
            <person name="Korchina V."/>
            <person name="Kovar C."/>
            <person name="Mata R."/>
            <person name="Mathew T."/>
            <person name="Ngo R."/>
            <person name="Nguyen L."/>
            <person name="Nguyen N."/>
            <person name="Okwuonu G."/>
            <person name="Ongeri F."/>
            <person name="Pham C."/>
            <person name="Simmons D."/>
            <person name="Wilczek-Boney K."/>
            <person name="Hale W."/>
            <person name="Jakkamsetti A."/>
            <person name="Pham P."/>
            <person name="Ruth R."/>
            <person name="San Lucas F."/>
            <person name="Warren J."/>
            <person name="Zhang J."/>
            <person name="Zhao Z."/>
            <person name="Zhou C."/>
            <person name="Zhu D."/>
            <person name="Lee S."/>
            <person name="Bess C."/>
            <person name="Blankenburg K."/>
            <person name="Forbes L."/>
            <person name="Fu Q."/>
            <person name="Gubbala S."/>
            <person name="Hirani K."/>
            <person name="Jayaseelan J.C."/>
            <person name="Lara F."/>
            <person name="Munidasa M."/>
            <person name="Palculict T."/>
            <person name="Patil S."/>
            <person name="Pu L.-L."/>
            <person name="Saada N."/>
            <person name="Tang L."/>
            <person name="Weissenberger G."/>
            <person name="Zhu Y."/>
            <person name="Hemphill L."/>
            <person name="Shang Y."/>
            <person name="Youmans B."/>
            <person name="Ayvaz T."/>
            <person name="Ross M."/>
            <person name="Santibanez J."/>
            <person name="Aqrawi P."/>
            <person name="Gross S."/>
            <person name="Joshi V."/>
            <person name="Fowler G."/>
            <person name="Nazareth L."/>
            <person name="Reid J."/>
            <person name="Worley K."/>
            <person name="Petrosino J."/>
            <person name="Highlander S."/>
            <person name="Gibbs R."/>
        </authorList>
    </citation>
    <scope>NUCLEOTIDE SEQUENCE [LARGE SCALE GENOMIC DNA]</scope>
    <source>
        <strain evidence="4 5">DSM 10105</strain>
    </source>
</reference>
<dbReference type="PROSITE" id="PS50893">
    <property type="entry name" value="ABC_TRANSPORTER_2"/>
    <property type="match status" value="1"/>
</dbReference>
<keyword evidence="5" id="KW-1185">Reference proteome</keyword>
<dbReference type="HOGENOM" id="CLU_000604_1_22_11"/>
<organism evidence="4 5">
    <name type="scientific">Parascardovia denticolens DSM 10105 = JCM 12538</name>
    <dbReference type="NCBI Taxonomy" id="864564"/>
    <lineage>
        <taxon>Bacteria</taxon>
        <taxon>Bacillati</taxon>
        <taxon>Actinomycetota</taxon>
        <taxon>Actinomycetes</taxon>
        <taxon>Bifidobacteriales</taxon>
        <taxon>Bifidobacteriaceae</taxon>
        <taxon>Parascardovia</taxon>
    </lineage>
</organism>
<dbReference type="InterPro" id="IPR027417">
    <property type="entry name" value="P-loop_NTPase"/>
</dbReference>
<dbReference type="GO" id="GO:0016887">
    <property type="term" value="F:ATP hydrolysis activity"/>
    <property type="evidence" value="ECO:0007669"/>
    <property type="project" value="InterPro"/>
</dbReference>
<dbReference type="GO" id="GO:0022857">
    <property type="term" value="F:transmembrane transporter activity"/>
    <property type="evidence" value="ECO:0007669"/>
    <property type="project" value="TreeGrafter"/>
</dbReference>
<dbReference type="Pfam" id="PF00005">
    <property type="entry name" value="ABC_tran"/>
    <property type="match status" value="1"/>
</dbReference>